<evidence type="ECO:0000313" key="2">
    <source>
        <dbReference type="Proteomes" id="UP000518266"/>
    </source>
</evidence>
<keyword evidence="2" id="KW-1185">Reference proteome</keyword>
<dbReference type="EMBL" id="JAAKFY010000013">
    <property type="protein sequence ID" value="KAF3848134.1"/>
    <property type="molecule type" value="Genomic_DNA"/>
</dbReference>
<comment type="caution">
    <text evidence="1">The sequence shown here is derived from an EMBL/GenBank/DDBJ whole genome shotgun (WGS) entry which is preliminary data.</text>
</comment>
<proteinExistence type="predicted"/>
<dbReference type="AlphaFoldDB" id="A0A7J5YFA3"/>
<protein>
    <submittedName>
        <fullName evidence="1">Uncharacterized protein</fullName>
    </submittedName>
</protein>
<name>A0A7J5YFA3_DISMA</name>
<organism evidence="1 2">
    <name type="scientific">Dissostichus mawsoni</name>
    <name type="common">Antarctic cod</name>
    <dbReference type="NCBI Taxonomy" id="36200"/>
    <lineage>
        <taxon>Eukaryota</taxon>
        <taxon>Metazoa</taxon>
        <taxon>Chordata</taxon>
        <taxon>Craniata</taxon>
        <taxon>Vertebrata</taxon>
        <taxon>Euteleostomi</taxon>
        <taxon>Actinopterygii</taxon>
        <taxon>Neopterygii</taxon>
        <taxon>Teleostei</taxon>
        <taxon>Neoteleostei</taxon>
        <taxon>Acanthomorphata</taxon>
        <taxon>Eupercaria</taxon>
        <taxon>Perciformes</taxon>
        <taxon>Notothenioidei</taxon>
        <taxon>Nototheniidae</taxon>
        <taxon>Dissostichus</taxon>
    </lineage>
</organism>
<gene>
    <name evidence="1" type="ORF">F7725_021162</name>
</gene>
<evidence type="ECO:0000313" key="1">
    <source>
        <dbReference type="EMBL" id="KAF3848134.1"/>
    </source>
</evidence>
<dbReference type="OrthoDB" id="9950028at2759"/>
<dbReference type="Proteomes" id="UP000518266">
    <property type="component" value="Unassembled WGS sequence"/>
</dbReference>
<reference evidence="1 2" key="1">
    <citation type="submission" date="2020-03" db="EMBL/GenBank/DDBJ databases">
        <title>Dissostichus mawsoni Genome sequencing and assembly.</title>
        <authorList>
            <person name="Park H."/>
        </authorList>
    </citation>
    <scope>NUCLEOTIDE SEQUENCE [LARGE SCALE GENOMIC DNA]</scope>
    <source>
        <strain evidence="1">DM0001</strain>
        <tissue evidence="1">Muscle</tissue>
    </source>
</reference>
<sequence length="104" mass="11453">MSVCRLLPRKLNTIASIVTIFFLLVYAAVDLACLALEWASAPNFSVSLLAPPYRCVTAGRELKVTNNVSSLGPLWVWGPPELIRRLVFWPLATLWASFPPPLSG</sequence>
<accession>A0A7J5YFA3</accession>